<dbReference type="PANTHER" id="PTHR17630:SF55">
    <property type="entry name" value="DIENELACTONE HYDROLASE FAMILY PROTEIN (AFU_ORTHOLOGUE AFUA_1G01900)"/>
    <property type="match status" value="1"/>
</dbReference>
<dbReference type="OrthoDB" id="10019231at2759"/>
<sequence length="247" mass="27789">MGDCCLKGFRWTAQPRGRETALANIPCYVTGSNAEVAILVIHDLFGWTFPNIRLLADHYAEEVDATVYVPDFFGGEVLPLDILQDKSRWGSLNLPAFLERNAKAVREPQIIECAVTLRAQYRRTGAIGYCFGGWGVFRLGAKGRNLVDCISTAHPSFLEKSEIESVNVPVQIMAPEFDPMFTDELKLFCNSVLPTLGVAYEYHYFPQLEHAFAVRGNPNDPAEMKGMRKAKDAAVVWFRQWLHDTNI</sequence>
<dbReference type="Gene3D" id="3.40.50.1820">
    <property type="entry name" value="alpha/beta hydrolase"/>
    <property type="match status" value="1"/>
</dbReference>
<reference evidence="2" key="1">
    <citation type="submission" date="2022-12" db="EMBL/GenBank/DDBJ databases">
        <authorList>
            <person name="Petersen C."/>
        </authorList>
    </citation>
    <scope>NUCLEOTIDE SEQUENCE</scope>
    <source>
        <strain evidence="2">IBT 29677</strain>
    </source>
</reference>
<dbReference type="PANTHER" id="PTHR17630">
    <property type="entry name" value="DIENELACTONE HYDROLASE"/>
    <property type="match status" value="1"/>
</dbReference>
<accession>A0A9W9WAA9</accession>
<dbReference type="EMBL" id="JAPZBU010000003">
    <property type="protein sequence ID" value="KAJ5413830.1"/>
    <property type="molecule type" value="Genomic_DNA"/>
</dbReference>
<proteinExistence type="predicted"/>
<dbReference type="InterPro" id="IPR029058">
    <property type="entry name" value="AB_hydrolase_fold"/>
</dbReference>
<dbReference type="SUPFAM" id="SSF53474">
    <property type="entry name" value="alpha/beta-Hydrolases"/>
    <property type="match status" value="1"/>
</dbReference>
<dbReference type="Proteomes" id="UP001147747">
    <property type="component" value="Unassembled WGS sequence"/>
</dbReference>
<dbReference type="InterPro" id="IPR002925">
    <property type="entry name" value="Dienelactn_hydro"/>
</dbReference>
<reference evidence="2" key="2">
    <citation type="journal article" date="2023" name="IMA Fungus">
        <title>Comparative genomic study of the Penicillium genus elucidates a diverse pangenome and 15 lateral gene transfer events.</title>
        <authorList>
            <person name="Petersen C."/>
            <person name="Sorensen T."/>
            <person name="Nielsen M.R."/>
            <person name="Sondergaard T.E."/>
            <person name="Sorensen J.L."/>
            <person name="Fitzpatrick D.A."/>
            <person name="Frisvad J.C."/>
            <person name="Nielsen K.L."/>
        </authorList>
    </citation>
    <scope>NUCLEOTIDE SEQUENCE</scope>
    <source>
        <strain evidence="2">IBT 29677</strain>
    </source>
</reference>
<evidence type="ECO:0000313" key="3">
    <source>
        <dbReference type="Proteomes" id="UP001147747"/>
    </source>
</evidence>
<name>A0A9W9WAA9_9EURO</name>
<dbReference type="GO" id="GO:0016787">
    <property type="term" value="F:hydrolase activity"/>
    <property type="evidence" value="ECO:0007669"/>
    <property type="project" value="UniProtKB-KW"/>
</dbReference>
<protein>
    <submittedName>
        <fullName evidence="2">Alpha/Beta hydrolase protein</fullName>
    </submittedName>
</protein>
<keyword evidence="3" id="KW-1185">Reference proteome</keyword>
<dbReference type="GO" id="GO:0072330">
    <property type="term" value="P:monocarboxylic acid biosynthetic process"/>
    <property type="evidence" value="ECO:0007669"/>
    <property type="project" value="UniProtKB-ARBA"/>
</dbReference>
<keyword evidence="2" id="KW-0378">Hydrolase</keyword>
<dbReference type="GeneID" id="81364084"/>
<dbReference type="RefSeq" id="XP_056493686.1">
    <property type="nucleotide sequence ID" value="XM_056625104.1"/>
</dbReference>
<feature type="domain" description="Dienelactone hydrolase" evidence="1">
    <location>
        <begin position="33"/>
        <end position="240"/>
    </location>
</feature>
<dbReference type="Pfam" id="PF01738">
    <property type="entry name" value="DLH"/>
    <property type="match status" value="1"/>
</dbReference>
<comment type="caution">
    <text evidence="2">The sequence shown here is derived from an EMBL/GenBank/DDBJ whole genome shotgun (WGS) entry which is preliminary data.</text>
</comment>
<evidence type="ECO:0000313" key="2">
    <source>
        <dbReference type="EMBL" id="KAJ5413830.1"/>
    </source>
</evidence>
<evidence type="ECO:0000259" key="1">
    <source>
        <dbReference type="Pfam" id="PF01738"/>
    </source>
</evidence>
<organism evidence="2 3">
    <name type="scientific">Penicillium cosmopolitanum</name>
    <dbReference type="NCBI Taxonomy" id="1131564"/>
    <lineage>
        <taxon>Eukaryota</taxon>
        <taxon>Fungi</taxon>
        <taxon>Dikarya</taxon>
        <taxon>Ascomycota</taxon>
        <taxon>Pezizomycotina</taxon>
        <taxon>Eurotiomycetes</taxon>
        <taxon>Eurotiomycetidae</taxon>
        <taxon>Eurotiales</taxon>
        <taxon>Aspergillaceae</taxon>
        <taxon>Penicillium</taxon>
    </lineage>
</organism>
<gene>
    <name evidence="2" type="ORF">N7509_000457</name>
</gene>
<dbReference type="GO" id="GO:0017000">
    <property type="term" value="P:antibiotic biosynthetic process"/>
    <property type="evidence" value="ECO:0007669"/>
    <property type="project" value="UniProtKB-ARBA"/>
</dbReference>
<dbReference type="AlphaFoldDB" id="A0A9W9WAA9"/>